<dbReference type="Pfam" id="PF24138">
    <property type="entry name" value="TPR_TNPO3_IPO13_2nd"/>
    <property type="match status" value="1"/>
</dbReference>
<sequence length="924" mass="105059">SNYNMERPTLQHVYSAVDALYHSEKLEGKEQASHWLDEFQQSVYAWELSDQILRQHRDQESIYFAAQTMKTKIQYHFAELPKQQHLALRDSLIEHLQQYSLASHATLTQLCLALAHMALQSPQWENPVAELVQKFSTKLEHFSILLEILMIMPEEIENENLRIGANRRNEILDSLRGSADQVFELLSKCQELCPADDRTQCKLFQCFGSWLTLGSFPPDKVAKSSLLKLGFNLLLNESISQNLHGAITDCVCNALYISGDIQNQSPLSEACFNFVSTSLPSAFKLAVKNDDLDRSINYARIFAEMGEAFMEPILTNPGNGAGSLQTLDLVLSLAEHPNYEVSEISFNFWYRFSECISDNTPQEMYGIFKPYITKLIFLLCQRAEFEESHDGIPEKGDDFQEYRLRVLDVVHDVVFIIGSSICFAQVFNTLQNQNLPWNKLESKLFVMNPMTRFVKPDDPTPGQLINMILNLPANIHIAVRHTCIVLIGDLAHWIALNDHVLNASFQYLLTSLQHKDLSQMAAHAISKICQRCSHKMNVMFPVLLEVSEAVDLLSVDNEGIINILGGCAMVLSALAVDDITNGLMKLCTPHVQPLYEIVNNKSSADPIKYLDRLASVFRNTHVSVMAGQPHPCKKVIEQLWDLFKMIVEKFKGDEKVMERHFRCLRFGIRCIGPDFMHFLDPFIFLINNLYAEYQHSCLLYIGSILVDEYGGDLTVQKHLLQLFKSFVGPTFTILSQEKGLVLHPDTVDDFFRLCIRFLQKCTLGFLKNDSIDSTVQLAIAGTMLDHRDGNQSVMKFFVELLKCTQVEQSNPLFDEVQERVSAVESLLGKYGQEIVKGLINACAGGVQSYMLPEAADVLWEMLQFCQRPTTLWFKNALSVLPSHNAAGAVNATPEQIEDFYRIISSATSVRVLWREFREFSKYFK</sequence>
<dbReference type="Pfam" id="PF03810">
    <property type="entry name" value="IBN_N"/>
    <property type="match status" value="1"/>
</dbReference>
<dbReference type="EMBL" id="HAAD01000079">
    <property type="protein sequence ID" value="CDG66311.1"/>
    <property type="molecule type" value="mRNA"/>
</dbReference>
<accession>T2M2M2</accession>
<dbReference type="Gene3D" id="1.25.10.10">
    <property type="entry name" value="Leucine-rich Repeat Variant"/>
    <property type="match status" value="1"/>
</dbReference>
<dbReference type="PANTHER" id="PTHR12363:SF42">
    <property type="entry name" value="TRANSPORTIN-3"/>
    <property type="match status" value="1"/>
</dbReference>
<dbReference type="InterPro" id="IPR058537">
    <property type="entry name" value="TPR_TNPO3_IPO13_4th"/>
</dbReference>
<dbReference type="Pfam" id="PF24139">
    <property type="entry name" value="TPR_TNPO3_IPO13_4th"/>
    <property type="match status" value="1"/>
</dbReference>
<dbReference type="SMART" id="SM00913">
    <property type="entry name" value="IBN_N"/>
    <property type="match status" value="1"/>
</dbReference>
<dbReference type="OrthoDB" id="435593at2759"/>
<dbReference type="InterPro" id="IPR051345">
    <property type="entry name" value="Importin_beta-like_NTR"/>
</dbReference>
<dbReference type="GO" id="GO:0006606">
    <property type="term" value="P:protein import into nucleus"/>
    <property type="evidence" value="ECO:0007669"/>
    <property type="project" value="TreeGrafter"/>
</dbReference>
<proteinExistence type="evidence at transcript level"/>
<dbReference type="AlphaFoldDB" id="T2M2M2"/>
<dbReference type="Pfam" id="PF08389">
    <property type="entry name" value="Xpo1"/>
    <property type="match status" value="1"/>
</dbReference>
<reference evidence="2" key="1">
    <citation type="journal article" date="2013" name="Genome Biol. Evol.">
        <title>Punctuated emergences of genetic and phenotypic innovations in eumetazoan, bilaterian, euteleostome, and hominidae ancestors.</title>
        <authorList>
            <person name="Wenger Y."/>
            <person name="Galliot B."/>
        </authorList>
    </citation>
    <scope>NUCLEOTIDE SEQUENCE</scope>
    <source>
        <tissue evidence="2">Whole animals</tissue>
    </source>
</reference>
<dbReference type="InterPro" id="IPR013598">
    <property type="entry name" value="Exportin-1/Importin-b-like"/>
</dbReference>
<feature type="domain" description="Importin N-terminal" evidence="1">
    <location>
        <begin position="32"/>
        <end position="98"/>
    </location>
</feature>
<organism evidence="2">
    <name type="scientific">Hydra vulgaris</name>
    <name type="common">Hydra</name>
    <name type="synonym">Hydra attenuata</name>
    <dbReference type="NCBI Taxonomy" id="6087"/>
    <lineage>
        <taxon>Eukaryota</taxon>
        <taxon>Metazoa</taxon>
        <taxon>Cnidaria</taxon>
        <taxon>Hydrozoa</taxon>
        <taxon>Hydroidolina</taxon>
        <taxon>Anthoathecata</taxon>
        <taxon>Aplanulata</taxon>
        <taxon>Hydridae</taxon>
        <taxon>Hydra</taxon>
    </lineage>
</organism>
<feature type="non-terminal residue" evidence="2">
    <location>
        <position position="1"/>
    </location>
</feature>
<evidence type="ECO:0000313" key="2">
    <source>
        <dbReference type="EMBL" id="CDG66311.1"/>
    </source>
</evidence>
<dbReference type="InterPro" id="IPR011989">
    <property type="entry name" value="ARM-like"/>
</dbReference>
<gene>
    <name evidence="2" type="primary">TNPO3</name>
</gene>
<dbReference type="InterPro" id="IPR057941">
    <property type="entry name" value="TPR_TNPO3_IPO13_2nd"/>
</dbReference>
<dbReference type="Pfam" id="PF24140">
    <property type="entry name" value="TPR_TNPO3_IPO13_3rd"/>
    <property type="match status" value="1"/>
</dbReference>
<dbReference type="InterPro" id="IPR016024">
    <property type="entry name" value="ARM-type_fold"/>
</dbReference>
<name>T2M2M2_HYDVU</name>
<dbReference type="SUPFAM" id="SSF48371">
    <property type="entry name" value="ARM repeat"/>
    <property type="match status" value="1"/>
</dbReference>
<dbReference type="GO" id="GO:0005737">
    <property type="term" value="C:cytoplasm"/>
    <property type="evidence" value="ECO:0007669"/>
    <property type="project" value="TreeGrafter"/>
</dbReference>
<dbReference type="InterPro" id="IPR001494">
    <property type="entry name" value="Importin-beta_N"/>
</dbReference>
<dbReference type="PANTHER" id="PTHR12363">
    <property type="entry name" value="TRANSPORTIN 3 AND IMPORTIN 13"/>
    <property type="match status" value="1"/>
</dbReference>
<evidence type="ECO:0000259" key="1">
    <source>
        <dbReference type="SMART" id="SM00913"/>
    </source>
</evidence>
<dbReference type="InterPro" id="IPR057942">
    <property type="entry name" value="TPR_TNPO3_IPO13_3rd"/>
</dbReference>
<dbReference type="GO" id="GO:0031267">
    <property type="term" value="F:small GTPase binding"/>
    <property type="evidence" value="ECO:0007669"/>
    <property type="project" value="InterPro"/>
</dbReference>
<protein>
    <submittedName>
        <fullName evidence="2">Transportin-3</fullName>
    </submittedName>
</protein>